<dbReference type="Pfam" id="PF13412">
    <property type="entry name" value="HTH_24"/>
    <property type="match status" value="2"/>
</dbReference>
<dbReference type="GeneID" id="60420365"/>
<keyword evidence="6" id="KW-1185">Reference proteome</keyword>
<dbReference type="AlphaFoldDB" id="A0A654LSM8"/>
<dbReference type="Gene3D" id="1.10.10.10">
    <property type="entry name" value="Winged helix-like DNA-binding domain superfamily/Winged helix DNA-binding domain"/>
    <property type="match status" value="2"/>
</dbReference>
<organism evidence="5 6">
    <name type="scientific">Candidatus Nitrosocosmicus oleophilus</name>
    <dbReference type="NCBI Taxonomy" id="1353260"/>
    <lineage>
        <taxon>Archaea</taxon>
        <taxon>Nitrososphaerota</taxon>
        <taxon>Nitrososphaeria</taxon>
        <taxon>Nitrososphaerales</taxon>
        <taxon>Nitrososphaeraceae</taxon>
        <taxon>Candidatus Nitrosocosmicus</taxon>
    </lineage>
</organism>
<evidence type="ECO:0000313" key="6">
    <source>
        <dbReference type="Proteomes" id="UP000058925"/>
    </source>
</evidence>
<feature type="domain" description="HTH asnC-type" evidence="4">
    <location>
        <begin position="6"/>
        <end position="67"/>
    </location>
</feature>
<dbReference type="OrthoDB" id="6995at2157"/>
<dbReference type="GO" id="GO:0043565">
    <property type="term" value="F:sequence-specific DNA binding"/>
    <property type="evidence" value="ECO:0007669"/>
    <property type="project" value="InterPro"/>
</dbReference>
<dbReference type="GO" id="GO:0005829">
    <property type="term" value="C:cytosol"/>
    <property type="evidence" value="ECO:0007669"/>
    <property type="project" value="TreeGrafter"/>
</dbReference>
<dbReference type="InterPro" id="IPR036390">
    <property type="entry name" value="WH_DNA-bd_sf"/>
</dbReference>
<sequence>MTTTTLDELDGKILQSLSKNCRMSYNGLGNEVGLTSKSVKARVKKMQACGVIDSFIVKVNPLVLGYSKFCLLVIRMNSKAADQDHTKRILSLLGDILYTGHVLGGISTFKFAIKKEAEEKIKLLVDMIGPDILLQNQTSVFPDVKEHPTFIDFRIIKCLLDNPRMEISDISEKISMSSKTVARRLDKMIENHVLDFTLQFNFTAIRGYIVSVVSTYIEKGSYAKVLERSYEDLKDSFCIYSPMLSQQDVVYWLYFSKDVFALDANVKRIESYPGVRKTDVFIPISIEYHKEVIIKEIERKLSDKSPWAKEISNVIT</sequence>
<dbReference type="SUPFAM" id="SSF46785">
    <property type="entry name" value="Winged helix' DNA-binding domain"/>
    <property type="match status" value="2"/>
</dbReference>
<dbReference type="PROSITE" id="PS50956">
    <property type="entry name" value="HTH_ASNC_2"/>
    <property type="match status" value="2"/>
</dbReference>
<evidence type="ECO:0000313" key="5">
    <source>
        <dbReference type="EMBL" id="ALI34368.1"/>
    </source>
</evidence>
<reference evidence="6" key="1">
    <citation type="submission" date="2015-10" db="EMBL/GenBank/DDBJ databases">
        <title>Niche specialization of a soil ammonia-oxidizing archaeon, Candidatus Nitrosocosmicus oleophilus.</title>
        <authorList>
            <person name="Jung M.-Y."/>
            <person name="Rhee S.-K."/>
        </authorList>
    </citation>
    <scope>NUCLEOTIDE SEQUENCE [LARGE SCALE GENOMIC DNA]</scope>
    <source>
        <strain evidence="6">MY3</strain>
    </source>
</reference>
<dbReference type="KEGG" id="taa:NMY3_00154"/>
<dbReference type="InterPro" id="IPR036388">
    <property type="entry name" value="WH-like_DNA-bd_sf"/>
</dbReference>
<keyword evidence="1" id="KW-0805">Transcription regulation</keyword>
<evidence type="ECO:0000256" key="1">
    <source>
        <dbReference type="ARBA" id="ARBA00023015"/>
    </source>
</evidence>
<feature type="domain" description="HTH asnC-type" evidence="4">
    <location>
        <begin position="151"/>
        <end position="209"/>
    </location>
</feature>
<dbReference type="InterPro" id="IPR019888">
    <property type="entry name" value="Tscrpt_reg_AsnC-like"/>
</dbReference>
<dbReference type="Proteomes" id="UP000058925">
    <property type="component" value="Chromosome"/>
</dbReference>
<evidence type="ECO:0000256" key="3">
    <source>
        <dbReference type="ARBA" id="ARBA00023163"/>
    </source>
</evidence>
<keyword evidence="2" id="KW-0238">DNA-binding</keyword>
<proteinExistence type="predicted"/>
<dbReference type="PANTHER" id="PTHR30154:SF34">
    <property type="entry name" value="TRANSCRIPTIONAL REGULATOR AZLB"/>
    <property type="match status" value="1"/>
</dbReference>
<dbReference type="GO" id="GO:0043200">
    <property type="term" value="P:response to amino acid"/>
    <property type="evidence" value="ECO:0007669"/>
    <property type="project" value="TreeGrafter"/>
</dbReference>
<accession>A0A654LSM8</accession>
<dbReference type="PANTHER" id="PTHR30154">
    <property type="entry name" value="LEUCINE-RESPONSIVE REGULATORY PROTEIN"/>
    <property type="match status" value="1"/>
</dbReference>
<evidence type="ECO:0000256" key="2">
    <source>
        <dbReference type="ARBA" id="ARBA00023125"/>
    </source>
</evidence>
<dbReference type="InterPro" id="IPR000485">
    <property type="entry name" value="AsnC-type_HTH_dom"/>
</dbReference>
<dbReference type="EMBL" id="CP012850">
    <property type="protein sequence ID" value="ALI34368.1"/>
    <property type="molecule type" value="Genomic_DNA"/>
</dbReference>
<protein>
    <submittedName>
        <fullName evidence="5">HTH-type transcriptional regulator LrpC</fullName>
    </submittedName>
</protein>
<dbReference type="SMART" id="SM00344">
    <property type="entry name" value="HTH_ASNC"/>
    <property type="match status" value="1"/>
</dbReference>
<name>A0A654LSM8_9ARCH</name>
<evidence type="ECO:0000259" key="4">
    <source>
        <dbReference type="PROSITE" id="PS50956"/>
    </source>
</evidence>
<dbReference type="RefSeq" id="WP_196817043.1">
    <property type="nucleotide sequence ID" value="NZ_CP012850.1"/>
</dbReference>
<keyword evidence="3" id="KW-0804">Transcription</keyword>
<gene>
    <name evidence="5" type="primary">lrpC_1</name>
    <name evidence="5" type="ORF">NMY3_00154</name>
</gene>
<dbReference type="PRINTS" id="PR00033">
    <property type="entry name" value="HTHASNC"/>
</dbReference>